<dbReference type="AlphaFoldDB" id="A0A9D4JGG3"/>
<proteinExistence type="predicted"/>
<accession>A0A9D4JGG3</accession>
<sequence length="102" mass="12269">MREVTVRKLRRTHVRLRKLRKRLVHVHLCAHKLSDRLSASPQYACATRFRWVRRNSPECHLFANGVAERAKHGRGSPYTKPPTHGQENRRLKYFWKHLQETY</sequence>
<comment type="caution">
    <text evidence="1">The sequence shown here is derived from an EMBL/GenBank/DDBJ whole genome shotgun (WGS) entry which is preliminary data.</text>
</comment>
<dbReference type="Proteomes" id="UP000828390">
    <property type="component" value="Unassembled WGS sequence"/>
</dbReference>
<reference evidence="1" key="1">
    <citation type="journal article" date="2019" name="bioRxiv">
        <title>The Genome of the Zebra Mussel, Dreissena polymorpha: A Resource for Invasive Species Research.</title>
        <authorList>
            <person name="McCartney M.A."/>
            <person name="Auch B."/>
            <person name="Kono T."/>
            <person name="Mallez S."/>
            <person name="Zhang Y."/>
            <person name="Obille A."/>
            <person name="Becker A."/>
            <person name="Abrahante J.E."/>
            <person name="Garbe J."/>
            <person name="Badalamenti J.P."/>
            <person name="Herman A."/>
            <person name="Mangelson H."/>
            <person name="Liachko I."/>
            <person name="Sullivan S."/>
            <person name="Sone E.D."/>
            <person name="Koren S."/>
            <person name="Silverstein K.A.T."/>
            <person name="Beckman K.B."/>
            <person name="Gohl D.M."/>
        </authorList>
    </citation>
    <scope>NUCLEOTIDE SEQUENCE</scope>
    <source>
        <strain evidence="1">Duluth1</strain>
        <tissue evidence="1">Whole animal</tissue>
    </source>
</reference>
<gene>
    <name evidence="1" type="ORF">DPMN_137497</name>
</gene>
<evidence type="ECO:0000313" key="2">
    <source>
        <dbReference type="Proteomes" id="UP000828390"/>
    </source>
</evidence>
<evidence type="ECO:0000313" key="1">
    <source>
        <dbReference type="EMBL" id="KAH3809134.1"/>
    </source>
</evidence>
<reference evidence="1" key="2">
    <citation type="submission" date="2020-11" db="EMBL/GenBank/DDBJ databases">
        <authorList>
            <person name="McCartney M.A."/>
            <person name="Auch B."/>
            <person name="Kono T."/>
            <person name="Mallez S."/>
            <person name="Becker A."/>
            <person name="Gohl D.M."/>
            <person name="Silverstein K.A.T."/>
            <person name="Koren S."/>
            <person name="Bechman K.B."/>
            <person name="Herman A."/>
            <person name="Abrahante J.E."/>
            <person name="Garbe J."/>
        </authorList>
    </citation>
    <scope>NUCLEOTIDE SEQUENCE</scope>
    <source>
        <strain evidence="1">Duluth1</strain>
        <tissue evidence="1">Whole animal</tissue>
    </source>
</reference>
<organism evidence="1 2">
    <name type="scientific">Dreissena polymorpha</name>
    <name type="common">Zebra mussel</name>
    <name type="synonym">Mytilus polymorpha</name>
    <dbReference type="NCBI Taxonomy" id="45954"/>
    <lineage>
        <taxon>Eukaryota</taxon>
        <taxon>Metazoa</taxon>
        <taxon>Spiralia</taxon>
        <taxon>Lophotrochozoa</taxon>
        <taxon>Mollusca</taxon>
        <taxon>Bivalvia</taxon>
        <taxon>Autobranchia</taxon>
        <taxon>Heteroconchia</taxon>
        <taxon>Euheterodonta</taxon>
        <taxon>Imparidentia</taxon>
        <taxon>Neoheterodontei</taxon>
        <taxon>Myida</taxon>
        <taxon>Dreissenoidea</taxon>
        <taxon>Dreissenidae</taxon>
        <taxon>Dreissena</taxon>
    </lineage>
</organism>
<dbReference type="EMBL" id="JAIWYP010000006">
    <property type="protein sequence ID" value="KAH3809134.1"/>
    <property type="molecule type" value="Genomic_DNA"/>
</dbReference>
<protein>
    <submittedName>
        <fullName evidence="1">Uncharacterized protein</fullName>
    </submittedName>
</protein>
<keyword evidence="2" id="KW-1185">Reference proteome</keyword>
<name>A0A9D4JGG3_DREPO</name>